<dbReference type="PANTHER" id="PTHR36708:SF1">
    <property type="entry name" value="SUCCINATE DEHYDROGENASE SUBUNIT 6, MITOCHONDRIAL"/>
    <property type="match status" value="1"/>
</dbReference>
<dbReference type="EMBL" id="CM010719">
    <property type="protein sequence ID" value="RZC60014.1"/>
    <property type="molecule type" value="Genomic_DNA"/>
</dbReference>
<protein>
    <submittedName>
        <fullName evidence="1">Uncharacterized protein</fullName>
    </submittedName>
</protein>
<reference evidence="1 2" key="1">
    <citation type="journal article" date="2018" name="Science">
        <title>The opium poppy genome and morphinan production.</title>
        <authorList>
            <person name="Guo L."/>
            <person name="Winzer T."/>
            <person name="Yang X."/>
            <person name="Li Y."/>
            <person name="Ning Z."/>
            <person name="He Z."/>
            <person name="Teodor R."/>
            <person name="Lu Y."/>
            <person name="Bowser T.A."/>
            <person name="Graham I.A."/>
            <person name="Ye K."/>
        </authorList>
    </citation>
    <scope>NUCLEOTIDE SEQUENCE [LARGE SCALE GENOMIC DNA]</scope>
    <source>
        <strain evidence="2">cv. HN1</strain>
        <tissue evidence="1">Leaves</tissue>
    </source>
</reference>
<dbReference type="Proteomes" id="UP000316621">
    <property type="component" value="Chromosome 5"/>
</dbReference>
<dbReference type="GO" id="GO:0045273">
    <property type="term" value="C:respiratory chain complex II (succinate dehydrogenase)"/>
    <property type="evidence" value="ECO:0007669"/>
    <property type="project" value="InterPro"/>
</dbReference>
<dbReference type="OrthoDB" id="2012862at2759"/>
<evidence type="ECO:0000313" key="1">
    <source>
        <dbReference type="EMBL" id="RZC60014.1"/>
    </source>
</evidence>
<accession>A0A4Y7JFU7</accession>
<dbReference type="Gramene" id="RZC60014">
    <property type="protein sequence ID" value="RZC60014"/>
    <property type="gene ID" value="C5167_021772"/>
</dbReference>
<gene>
    <name evidence="1" type="ORF">C5167_021772</name>
</gene>
<organism evidence="1 2">
    <name type="scientific">Papaver somniferum</name>
    <name type="common">Opium poppy</name>
    <dbReference type="NCBI Taxonomy" id="3469"/>
    <lineage>
        <taxon>Eukaryota</taxon>
        <taxon>Viridiplantae</taxon>
        <taxon>Streptophyta</taxon>
        <taxon>Embryophyta</taxon>
        <taxon>Tracheophyta</taxon>
        <taxon>Spermatophyta</taxon>
        <taxon>Magnoliopsida</taxon>
        <taxon>Ranunculales</taxon>
        <taxon>Papaveraceae</taxon>
        <taxon>Papaveroideae</taxon>
        <taxon>Papaver</taxon>
    </lineage>
</organism>
<dbReference type="InterPro" id="IPR034574">
    <property type="entry name" value="SDH6"/>
</dbReference>
<sequence length="171" mass="18644">MLIPPLIPGRQAEHIKIKTPGTEKREELLKSKLKNSSSVVFCYLNRLLMGFLEHHKKFIDATEKGIKWSNSDVQSFISIDPVHGPVVENARKAANVAAIGSAVGALHLGGTAWRYSKSPHGAVLAVGLGAVVGYTVGKEAASHYYQLYRDDAMASQVKFLEWVATKSEGRS</sequence>
<name>A0A4Y7JFU7_PAPSO</name>
<dbReference type="PANTHER" id="PTHR36708">
    <property type="entry name" value="SUCCINATE DEHYDROGENASE SUBUNIT 6, MITOCHONDRIAL"/>
    <property type="match status" value="1"/>
</dbReference>
<keyword evidence="2" id="KW-1185">Reference proteome</keyword>
<dbReference type="AlphaFoldDB" id="A0A4Y7JFU7"/>
<proteinExistence type="predicted"/>
<evidence type="ECO:0000313" key="2">
    <source>
        <dbReference type="Proteomes" id="UP000316621"/>
    </source>
</evidence>